<reference evidence="1 2" key="1">
    <citation type="submission" date="2019-01" db="EMBL/GenBank/DDBJ databases">
        <title>Flavobacterium sp. nov.,isolated from freshwater.</title>
        <authorList>
            <person name="Zhang R."/>
            <person name="Du Z.-J."/>
        </authorList>
    </citation>
    <scope>NUCLEOTIDE SEQUENCE [LARGE SCALE GENOMIC DNA]</scope>
    <source>
        <strain evidence="1 2">1E403</strain>
    </source>
</reference>
<dbReference type="InterPro" id="IPR011047">
    <property type="entry name" value="Quinoprotein_ADH-like_sf"/>
</dbReference>
<dbReference type="Proteomes" id="UP000287527">
    <property type="component" value="Unassembled WGS sequence"/>
</dbReference>
<organism evidence="1 2">
    <name type="scientific">Flavobacterium cerinum</name>
    <dbReference type="NCBI Taxonomy" id="2502784"/>
    <lineage>
        <taxon>Bacteria</taxon>
        <taxon>Pseudomonadati</taxon>
        <taxon>Bacteroidota</taxon>
        <taxon>Flavobacteriia</taxon>
        <taxon>Flavobacteriales</taxon>
        <taxon>Flavobacteriaceae</taxon>
        <taxon>Flavobacterium</taxon>
    </lineage>
</organism>
<evidence type="ECO:0008006" key="3">
    <source>
        <dbReference type="Google" id="ProtNLM"/>
    </source>
</evidence>
<keyword evidence="2" id="KW-1185">Reference proteome</keyword>
<gene>
    <name evidence="1" type="ORF">EPI11_17180</name>
</gene>
<dbReference type="SUPFAM" id="SSF50998">
    <property type="entry name" value="Quinoprotein alcohol dehydrogenase-like"/>
    <property type="match status" value="1"/>
</dbReference>
<dbReference type="EMBL" id="SBII01000015">
    <property type="protein sequence ID" value="RWW91960.1"/>
    <property type="molecule type" value="Genomic_DNA"/>
</dbReference>
<protein>
    <recommendedName>
        <fullName evidence="3">DUF4915 domain-containing protein</fullName>
    </recommendedName>
</protein>
<evidence type="ECO:0000313" key="1">
    <source>
        <dbReference type="EMBL" id="RWW91960.1"/>
    </source>
</evidence>
<accession>A0A3S3Q300</accession>
<sequence length="369" mass="41318">MEILAKIKLEKRVIKSKSNENILLVIFDNSSEFGLLESNENGLEVIYYHDLGFIILDGCFSDADSIWFAGLESENIEWDFKRKKVLRHCGEVLINSLNSDLNGYSCISIIPQSNLLIAANLGSFKLEFFDLDTLKPINHGVALTEVYTKQICVHPGGHIIAILITDSEDTGKVRFFELKGREIKLYTKYINVLFAPGVCTFDLEGDRLIIGGGYPPFSYQINEFPSLSVIAEFIDYNGLDIPQPWGDANGISFNSDIVFKDEHLIYVPYFNGDIITLEINTGKIVESFTCNASPCVSLSRLGNTDLYACSSINGEICLLRLKLNLKDNTKNPTYLPNQATTDNLFLPLTDMEEFISEADEPLLISFADN</sequence>
<name>A0A3S3Q300_9FLAO</name>
<comment type="caution">
    <text evidence="1">The sequence shown here is derived from an EMBL/GenBank/DDBJ whole genome shotgun (WGS) entry which is preliminary data.</text>
</comment>
<proteinExistence type="predicted"/>
<evidence type="ECO:0000313" key="2">
    <source>
        <dbReference type="Proteomes" id="UP000287527"/>
    </source>
</evidence>
<dbReference type="AlphaFoldDB" id="A0A3S3Q300"/>
<dbReference type="OrthoDB" id="784885at2"/>
<dbReference type="RefSeq" id="WP_128391227.1">
    <property type="nucleotide sequence ID" value="NZ_SBII01000015.1"/>
</dbReference>